<accession>A0A3E3I361</accession>
<dbReference type="InterPro" id="IPR015341">
    <property type="entry name" value="Glyco_hydro_38_cen"/>
</dbReference>
<dbReference type="Gene3D" id="2.70.98.30">
    <property type="entry name" value="Golgi alpha-mannosidase II, domain 4"/>
    <property type="match status" value="1"/>
</dbReference>
<dbReference type="FunFam" id="1.20.1270.50:FF:000004">
    <property type="entry name" value="alpha-mannosidase 2C1 isoform X1"/>
    <property type="match status" value="1"/>
</dbReference>
<comment type="caution">
    <text evidence="6">The sequence shown here is derived from an EMBL/GenBank/DDBJ whole genome shotgun (WGS) entry which is preliminary data.</text>
</comment>
<evidence type="ECO:0000256" key="4">
    <source>
        <dbReference type="ARBA" id="ARBA00023295"/>
    </source>
</evidence>
<organism evidence="6 7">
    <name type="scientific">Eisenbergiella massiliensis</name>
    <dbReference type="NCBI Taxonomy" id="1720294"/>
    <lineage>
        <taxon>Bacteria</taxon>
        <taxon>Bacillati</taxon>
        <taxon>Bacillota</taxon>
        <taxon>Clostridia</taxon>
        <taxon>Lachnospirales</taxon>
        <taxon>Lachnospiraceae</taxon>
        <taxon>Eisenbergiella</taxon>
    </lineage>
</organism>
<keyword evidence="7" id="KW-1185">Reference proteome</keyword>
<evidence type="ECO:0000259" key="5">
    <source>
        <dbReference type="SMART" id="SM00872"/>
    </source>
</evidence>
<dbReference type="InterPro" id="IPR041147">
    <property type="entry name" value="GH38_C"/>
</dbReference>
<protein>
    <submittedName>
        <fullName evidence="6">Alpha-mannosidase</fullName>
    </submittedName>
</protein>
<dbReference type="GeneID" id="97988077"/>
<name>A0A3E3I361_9FIRM</name>
<dbReference type="Proteomes" id="UP000260812">
    <property type="component" value="Unassembled WGS sequence"/>
</dbReference>
<dbReference type="SUPFAM" id="SSF88688">
    <property type="entry name" value="Families 57/38 glycoside transferase middle domain"/>
    <property type="match status" value="1"/>
</dbReference>
<keyword evidence="3" id="KW-0378">Hydrolase</keyword>
<dbReference type="InterPro" id="IPR028995">
    <property type="entry name" value="Glyco_hydro_57/38_cen_sf"/>
</dbReference>
<dbReference type="Pfam" id="PF17677">
    <property type="entry name" value="Glyco_hydro38C2"/>
    <property type="match status" value="1"/>
</dbReference>
<dbReference type="GO" id="GO:0004559">
    <property type="term" value="F:alpha-mannosidase activity"/>
    <property type="evidence" value="ECO:0007669"/>
    <property type="project" value="InterPro"/>
</dbReference>
<proteinExistence type="inferred from homology"/>
<dbReference type="Gene3D" id="2.60.40.2220">
    <property type="match status" value="1"/>
</dbReference>
<dbReference type="GO" id="GO:0006013">
    <property type="term" value="P:mannose metabolic process"/>
    <property type="evidence" value="ECO:0007669"/>
    <property type="project" value="InterPro"/>
</dbReference>
<dbReference type="GO" id="GO:0046872">
    <property type="term" value="F:metal ion binding"/>
    <property type="evidence" value="ECO:0007669"/>
    <property type="project" value="UniProtKB-KW"/>
</dbReference>
<evidence type="ECO:0000313" key="6">
    <source>
        <dbReference type="EMBL" id="RGE59216.1"/>
    </source>
</evidence>
<dbReference type="AlphaFoldDB" id="A0A3E3I361"/>
<evidence type="ECO:0000256" key="2">
    <source>
        <dbReference type="ARBA" id="ARBA00022723"/>
    </source>
</evidence>
<dbReference type="PANTHER" id="PTHR46017">
    <property type="entry name" value="ALPHA-MANNOSIDASE 2C1"/>
    <property type="match status" value="1"/>
</dbReference>
<sequence length="1049" mass="119506">MFFNEEKFRQRAAELEGRRWAQKSSVEWFYTKEGGLGADEVYTSCPEAFEGDKIRLGEEFVGRDRYIWLQRAVAIPALEPGCKVMGYFNFGRTGGGGNSGFESLLYINGHPYQGVDTNHREVVLTPFAGQTVLMTFLVWSGLEGGGPVRLQYHRIAEAQIGCLDEKLDELYYLLSAAAESLAYLPEDSTDRTELVKALDRTLSILDWDADRLPETGKEALAFFSAALDGMSKNSAVTVYATGHTHIDVSWLWRLKHTREKAQRSFATVLRLMEEYPEYHFLQTQPQLYKFLKKDSPEIYEGIKQRVQEGRWEADGGMWLEADCNVTSGESLARQFLYGIRFIEEEFGKKCRFLWLPDVFGYSWALPQIMKLCGLDTFMTTKISWNQFNTVPNDLFRWRGIDGTEMLTYFIDVPAPGMSVTGRGSTYNGEITPETIMGTWRKFRNKELSHEVLISYGHGDGGGGTTRGMIENIRAINRIPGMPRIKTANAQEFFEKIHENVENTDRYVPLWDGELYLEYHRGTYTSQARNKRNNRKLENALGQLEWLSVLSRLAGGAYPAQRIHDCWETVLRDQFHDIIPGSSIHEVYEDTRKEYEALWREVDAMEKEAFEALCEDGDGSGHGSYSHESSRNNGSYSHNSYSLLRFADTDCGEAVLIPESRDGSFTDEEGKCLPAQKVSDGWLVEAGVKPLGLTEVHFTEEKQPETDSPFALDLEGRCLDTPFYSIKWDESGAFTSLWDKENGRQVLKGRGNVLRIYEDKPMNYDAWDIDIFYGQKFEDIPACEIRCTEDGPLRMKISFVYRYRASLIEQELMVYSGNRRIDFATKADWHEDHRLLKTLFEVDIRSTKASYDIQFGFVERPTHWNTSWDWARFEVCGHKWADLSEADYGVSLLNDCKYGYGIRDNVMGLSLLKSAKSPDTEADMGEHFFTYALLPHKGSLGKETFTQGILLNQPALCVPGAMKKQAGQFLKKDCDTVLIDAVKLAEDGDGYVVHMHECAGGRAHVELTSDYSVKAYAACNLLEEYEEKTDGSAICADFGPFEIKCFRIWM</sequence>
<dbReference type="FunFam" id="2.70.98.30:FF:000010">
    <property type="entry name" value="Cytosolic alpha-mannosidase"/>
    <property type="match status" value="1"/>
</dbReference>
<evidence type="ECO:0000256" key="3">
    <source>
        <dbReference type="ARBA" id="ARBA00022801"/>
    </source>
</evidence>
<dbReference type="GO" id="GO:0030246">
    <property type="term" value="F:carbohydrate binding"/>
    <property type="evidence" value="ECO:0007669"/>
    <property type="project" value="InterPro"/>
</dbReference>
<keyword evidence="4" id="KW-0326">Glycosidase</keyword>
<dbReference type="CDD" id="cd10789">
    <property type="entry name" value="GH38N_AMII_ER_cytosolic"/>
    <property type="match status" value="1"/>
</dbReference>
<dbReference type="GO" id="GO:0009313">
    <property type="term" value="P:oligosaccharide catabolic process"/>
    <property type="evidence" value="ECO:0007669"/>
    <property type="project" value="TreeGrafter"/>
</dbReference>
<dbReference type="Pfam" id="PF07748">
    <property type="entry name" value="Glyco_hydro_38C"/>
    <property type="match status" value="1"/>
</dbReference>
<dbReference type="InterPro" id="IPR011330">
    <property type="entry name" value="Glyco_hydro/deAcase_b/a-brl"/>
</dbReference>
<reference evidence="6" key="1">
    <citation type="submission" date="2018-08" db="EMBL/GenBank/DDBJ databases">
        <title>A genome reference for cultivated species of the human gut microbiota.</title>
        <authorList>
            <person name="Zou Y."/>
            <person name="Xue W."/>
            <person name="Luo G."/>
        </authorList>
    </citation>
    <scope>NUCLEOTIDE SEQUENCE [LARGE SCALE GENOMIC DNA]</scope>
    <source>
        <strain evidence="6">TF05-5AC</strain>
    </source>
</reference>
<dbReference type="InterPro" id="IPR027291">
    <property type="entry name" value="Glyco_hydro_38_N_sf"/>
</dbReference>
<dbReference type="Gene3D" id="3.20.110.10">
    <property type="entry name" value="Glycoside hydrolase 38, N terminal domain"/>
    <property type="match status" value="1"/>
</dbReference>
<dbReference type="Pfam" id="PF09261">
    <property type="entry name" value="Alpha-mann_mid"/>
    <property type="match status" value="1"/>
</dbReference>
<dbReference type="SUPFAM" id="SSF88713">
    <property type="entry name" value="Glycoside hydrolase/deacetylase"/>
    <property type="match status" value="1"/>
</dbReference>
<dbReference type="SUPFAM" id="SSF74650">
    <property type="entry name" value="Galactose mutarotase-like"/>
    <property type="match status" value="1"/>
</dbReference>
<dbReference type="InterPro" id="IPR011682">
    <property type="entry name" value="Glyco_hydro_38_C"/>
</dbReference>
<dbReference type="PANTHER" id="PTHR46017:SF1">
    <property type="entry name" value="ALPHA-MANNOSIDASE 2C1"/>
    <property type="match status" value="1"/>
</dbReference>
<evidence type="ECO:0000313" key="7">
    <source>
        <dbReference type="Proteomes" id="UP000260812"/>
    </source>
</evidence>
<dbReference type="Gene3D" id="1.20.1270.50">
    <property type="entry name" value="Glycoside hydrolase family 38, central domain"/>
    <property type="match status" value="1"/>
</dbReference>
<dbReference type="FunFam" id="3.20.110.10:FF:000002">
    <property type="entry name" value="alpha-mannosidase 2C1 isoform X1"/>
    <property type="match status" value="1"/>
</dbReference>
<dbReference type="EMBL" id="QVLV01000009">
    <property type="protein sequence ID" value="RGE59216.1"/>
    <property type="molecule type" value="Genomic_DNA"/>
</dbReference>
<dbReference type="RefSeq" id="WP_117544826.1">
    <property type="nucleotide sequence ID" value="NZ_QVLV01000009.1"/>
</dbReference>
<gene>
    <name evidence="6" type="ORF">DXC51_14680</name>
</gene>
<dbReference type="InterPro" id="IPR011013">
    <property type="entry name" value="Gal_mutarotase_sf_dom"/>
</dbReference>
<feature type="domain" description="Glycoside hydrolase family 38 central" evidence="5">
    <location>
        <begin position="517"/>
        <end position="594"/>
    </location>
</feature>
<dbReference type="SMART" id="SM00872">
    <property type="entry name" value="Alpha-mann_mid"/>
    <property type="match status" value="1"/>
</dbReference>
<dbReference type="Pfam" id="PF01074">
    <property type="entry name" value="Glyco_hydro_38N"/>
    <property type="match status" value="1"/>
</dbReference>
<keyword evidence="2" id="KW-0479">Metal-binding</keyword>
<dbReference type="InterPro" id="IPR037094">
    <property type="entry name" value="Glyco_hydro_38_cen_sf"/>
</dbReference>
<dbReference type="InterPro" id="IPR000602">
    <property type="entry name" value="Glyco_hydro_38_N"/>
</dbReference>
<evidence type="ECO:0000256" key="1">
    <source>
        <dbReference type="ARBA" id="ARBA00009792"/>
    </source>
</evidence>
<comment type="similarity">
    <text evidence="1">Belongs to the glycosyl hydrolase 38 family.</text>
</comment>